<proteinExistence type="inferred from homology"/>
<feature type="binding site" evidence="11">
    <location>
        <position position="121"/>
    </location>
    <ligand>
        <name>ATP</name>
        <dbReference type="ChEBI" id="CHEBI:30616"/>
    </ligand>
</feature>
<dbReference type="GO" id="GO:0009229">
    <property type="term" value="P:thiamine diphosphate biosynthetic process"/>
    <property type="evidence" value="ECO:0007669"/>
    <property type="project" value="UniProtKB-UniRule"/>
</dbReference>
<dbReference type="PIRSF" id="PIRSF000513">
    <property type="entry name" value="Thz_kinase"/>
    <property type="match status" value="1"/>
</dbReference>
<gene>
    <name evidence="11" type="primary">thiM</name>
    <name evidence="12" type="ORF">AA314_07031</name>
    <name evidence="13" type="ORF">ATI61_102463</name>
</gene>
<dbReference type="InterPro" id="IPR000417">
    <property type="entry name" value="Hyethyz_kinase"/>
</dbReference>
<dbReference type="GO" id="GO:0005524">
    <property type="term" value="F:ATP binding"/>
    <property type="evidence" value="ECO:0007669"/>
    <property type="project" value="UniProtKB-UniRule"/>
</dbReference>
<comment type="pathway">
    <text evidence="3 11">Cofactor biosynthesis; thiamine diphosphate biosynthesis; 4-methyl-5-(2-phosphoethyl)-thiazole from 5-(2-hydroxyethyl)-4-methylthiazole: step 1/1.</text>
</comment>
<sequence>MDLISGVWESLKAVRERSPLVHNITNYVVMNNTANALLAVGASPAMVHAREEVAEFAAISQALVVNIGTLSPEWVEGMRLAIQSARQSRVPWVLDPVGAGATRYRTTTAAELARQAPAVIRGNASEVLAVAGEAGATRGVDSTQSSEASLDAARRLASSLGTVVAVTGKTDYITDGSRVVAVDNGHPLMSRVTGMGCTASALVGAFLAVEPDAVLAASRALVVLGLAGELAAEQSKGPGSLQLHLLDVLHTLDEATVCARARVR</sequence>
<dbReference type="Pfam" id="PF02110">
    <property type="entry name" value="HK"/>
    <property type="match status" value="1"/>
</dbReference>
<protein>
    <recommendedName>
        <fullName evidence="11">Hydroxyethylthiazole kinase</fullName>
        <ecNumber evidence="11">2.7.1.50</ecNumber>
    </recommendedName>
    <alternativeName>
        <fullName evidence="11">4-methyl-5-beta-hydroxyethylthiazole kinase</fullName>
        <shortName evidence="11">TH kinase</shortName>
        <shortName evidence="11">Thz kinase</shortName>
    </alternativeName>
</protein>
<dbReference type="PRINTS" id="PR01099">
    <property type="entry name" value="HYETHTZKNASE"/>
</dbReference>
<dbReference type="NCBIfam" id="NF006830">
    <property type="entry name" value="PRK09355.1"/>
    <property type="match status" value="1"/>
</dbReference>
<reference evidence="13 15" key="2">
    <citation type="submission" date="2018-08" db="EMBL/GenBank/DDBJ databases">
        <title>Genomic Encyclopedia of Archaeal and Bacterial Type Strains, Phase II (KMG-II): from individual species to whole genera.</title>
        <authorList>
            <person name="Goeker M."/>
        </authorList>
    </citation>
    <scope>NUCLEOTIDE SEQUENCE [LARGE SCALE GENOMIC DNA]</scope>
    <source>
        <strain evidence="13 15">DSM 2261</strain>
    </source>
</reference>
<dbReference type="GO" id="GO:0004417">
    <property type="term" value="F:hydroxyethylthiazole kinase activity"/>
    <property type="evidence" value="ECO:0007669"/>
    <property type="project" value="UniProtKB-UniRule"/>
</dbReference>
<dbReference type="GO" id="GO:0000287">
    <property type="term" value="F:magnesium ion binding"/>
    <property type="evidence" value="ECO:0007669"/>
    <property type="project" value="UniProtKB-UniRule"/>
</dbReference>
<dbReference type="EMBL" id="QUMU01000002">
    <property type="protein sequence ID" value="REG36089.1"/>
    <property type="molecule type" value="Genomic_DNA"/>
</dbReference>
<evidence type="ECO:0000256" key="11">
    <source>
        <dbReference type="HAMAP-Rule" id="MF_00228"/>
    </source>
</evidence>
<dbReference type="SUPFAM" id="SSF53613">
    <property type="entry name" value="Ribokinase-like"/>
    <property type="match status" value="1"/>
</dbReference>
<dbReference type="GO" id="GO:0009228">
    <property type="term" value="P:thiamine biosynthetic process"/>
    <property type="evidence" value="ECO:0007669"/>
    <property type="project" value="UniProtKB-KW"/>
</dbReference>
<evidence type="ECO:0000256" key="8">
    <source>
        <dbReference type="ARBA" id="ARBA00022840"/>
    </source>
</evidence>
<evidence type="ECO:0000256" key="4">
    <source>
        <dbReference type="ARBA" id="ARBA00022679"/>
    </source>
</evidence>
<feature type="binding site" evidence="11">
    <location>
        <position position="167"/>
    </location>
    <ligand>
        <name>ATP</name>
        <dbReference type="ChEBI" id="CHEBI:30616"/>
    </ligand>
</feature>
<dbReference type="CDD" id="cd01170">
    <property type="entry name" value="THZ_kinase"/>
    <property type="match status" value="1"/>
</dbReference>
<dbReference type="KEGG" id="age:AA314_07031"/>
<evidence type="ECO:0000256" key="10">
    <source>
        <dbReference type="ARBA" id="ARBA00022977"/>
    </source>
</evidence>
<dbReference type="NCBIfam" id="TIGR00694">
    <property type="entry name" value="thiM"/>
    <property type="match status" value="1"/>
</dbReference>
<evidence type="ECO:0000313" key="14">
    <source>
        <dbReference type="Proteomes" id="UP000035579"/>
    </source>
</evidence>
<evidence type="ECO:0000313" key="15">
    <source>
        <dbReference type="Proteomes" id="UP000256345"/>
    </source>
</evidence>
<evidence type="ECO:0000256" key="5">
    <source>
        <dbReference type="ARBA" id="ARBA00022723"/>
    </source>
</evidence>
<organism evidence="12 14">
    <name type="scientific">Archangium gephyra</name>
    <dbReference type="NCBI Taxonomy" id="48"/>
    <lineage>
        <taxon>Bacteria</taxon>
        <taxon>Pseudomonadati</taxon>
        <taxon>Myxococcota</taxon>
        <taxon>Myxococcia</taxon>
        <taxon>Myxococcales</taxon>
        <taxon>Cystobacterineae</taxon>
        <taxon>Archangiaceae</taxon>
        <taxon>Archangium</taxon>
    </lineage>
</organism>
<evidence type="ECO:0000256" key="1">
    <source>
        <dbReference type="ARBA" id="ARBA00001771"/>
    </source>
</evidence>
<accession>A0AAC8QDW8</accession>
<keyword evidence="8 11" id="KW-0067">ATP-binding</keyword>
<dbReference type="AlphaFoldDB" id="A0AAC8QDW8"/>
<keyword evidence="10 11" id="KW-0784">Thiamine biosynthesis</keyword>
<dbReference type="Proteomes" id="UP000035579">
    <property type="component" value="Chromosome"/>
</dbReference>
<keyword evidence="5 11" id="KW-0479">Metal-binding</keyword>
<keyword evidence="9 11" id="KW-0460">Magnesium</keyword>
<evidence type="ECO:0000256" key="3">
    <source>
        <dbReference type="ARBA" id="ARBA00004868"/>
    </source>
</evidence>
<name>A0AAC8QDW8_9BACT</name>
<evidence type="ECO:0000256" key="6">
    <source>
        <dbReference type="ARBA" id="ARBA00022741"/>
    </source>
</evidence>
<comment type="similarity">
    <text evidence="11">Belongs to the Thz kinase family.</text>
</comment>
<dbReference type="Gene3D" id="3.40.1190.20">
    <property type="match status" value="1"/>
</dbReference>
<reference evidence="12 14" key="1">
    <citation type="submission" date="2015-05" db="EMBL/GenBank/DDBJ databases">
        <title>Genome assembly of Archangium gephyra DSM 2261.</title>
        <authorList>
            <person name="Sharma G."/>
            <person name="Subramanian S."/>
        </authorList>
    </citation>
    <scope>NUCLEOTIDE SEQUENCE [LARGE SCALE GENOMIC DNA]</scope>
    <source>
        <strain evidence="12 14">DSM 2261</strain>
    </source>
</reference>
<feature type="binding site" evidence="11">
    <location>
        <position position="194"/>
    </location>
    <ligand>
        <name>substrate</name>
    </ligand>
</feature>
<keyword evidence="7 11" id="KW-0418">Kinase</keyword>
<keyword evidence="4 11" id="KW-0808">Transferase</keyword>
<keyword evidence="15" id="KW-1185">Reference proteome</keyword>
<evidence type="ECO:0000256" key="7">
    <source>
        <dbReference type="ARBA" id="ARBA00022777"/>
    </source>
</evidence>
<comment type="catalytic activity">
    <reaction evidence="1 11">
        <text>5-(2-hydroxyethyl)-4-methylthiazole + ATP = 4-methyl-5-(2-phosphooxyethyl)-thiazole + ADP + H(+)</text>
        <dbReference type="Rhea" id="RHEA:24212"/>
        <dbReference type="ChEBI" id="CHEBI:15378"/>
        <dbReference type="ChEBI" id="CHEBI:17957"/>
        <dbReference type="ChEBI" id="CHEBI:30616"/>
        <dbReference type="ChEBI" id="CHEBI:58296"/>
        <dbReference type="ChEBI" id="CHEBI:456216"/>
        <dbReference type="EC" id="2.7.1.50"/>
    </reaction>
</comment>
<dbReference type="HAMAP" id="MF_00228">
    <property type="entry name" value="Thz_kinase"/>
    <property type="match status" value="1"/>
</dbReference>
<evidence type="ECO:0000256" key="2">
    <source>
        <dbReference type="ARBA" id="ARBA00001946"/>
    </source>
</evidence>
<evidence type="ECO:0000256" key="9">
    <source>
        <dbReference type="ARBA" id="ARBA00022842"/>
    </source>
</evidence>
<dbReference type="EMBL" id="CP011509">
    <property type="protein sequence ID" value="AKJ05405.1"/>
    <property type="molecule type" value="Genomic_DNA"/>
</dbReference>
<dbReference type="RefSeq" id="WP_276326961.1">
    <property type="nucleotide sequence ID" value="NZ_CP011509.1"/>
</dbReference>
<evidence type="ECO:0000313" key="13">
    <source>
        <dbReference type="EMBL" id="REG36089.1"/>
    </source>
</evidence>
<dbReference type="InterPro" id="IPR029056">
    <property type="entry name" value="Ribokinase-like"/>
</dbReference>
<dbReference type="EC" id="2.7.1.50" evidence="11"/>
<evidence type="ECO:0000313" key="12">
    <source>
        <dbReference type="EMBL" id="AKJ05405.1"/>
    </source>
</evidence>
<keyword evidence="6 11" id="KW-0547">Nucleotide-binding</keyword>
<comment type="function">
    <text evidence="11">Catalyzes the phosphorylation of the hydroxyl group of 4-methyl-5-beta-hydroxyethylthiazole (THZ).</text>
</comment>
<feature type="binding site" evidence="11">
    <location>
        <position position="46"/>
    </location>
    <ligand>
        <name>substrate</name>
    </ligand>
</feature>
<dbReference type="Proteomes" id="UP000256345">
    <property type="component" value="Unassembled WGS sequence"/>
</dbReference>
<comment type="cofactor">
    <cofactor evidence="2 11">
        <name>Mg(2+)</name>
        <dbReference type="ChEBI" id="CHEBI:18420"/>
    </cofactor>
</comment>